<sequence>MLIAAIAAQVAGPDYALACGLILYVLGFAHGAGDEQDGELRRFGALHVAGYLVVGAAIAALFLAAPLAGLVLFLALSAWHFARSDCAFSATSRLAIAALATGGSALFQRRETTAIFEQITAGSVPSELVVAFSVAGGVGVALAILALVRGESGSGHAVLSLGAVALFDPVLAVGLIFVLAHAVPVQQRQIASYGVPAIMRAVALPTGIAIAGAATIVALVANGLLAMEIAVALAFGMATPHMLTERLER</sequence>
<dbReference type="OrthoDB" id="7429052at2"/>
<dbReference type="Proteomes" id="UP000445582">
    <property type="component" value="Unassembled WGS sequence"/>
</dbReference>
<feature type="transmembrane region" description="Helical" evidence="1">
    <location>
        <begin position="15"/>
        <end position="33"/>
    </location>
</feature>
<protein>
    <recommendedName>
        <fullName evidence="4">Beta-carotene 15,15'-dioxygenase</fullName>
    </recommendedName>
</protein>
<feature type="transmembrane region" description="Helical" evidence="1">
    <location>
        <begin position="197"/>
        <end position="218"/>
    </location>
</feature>
<evidence type="ECO:0000256" key="1">
    <source>
        <dbReference type="SAM" id="Phobius"/>
    </source>
</evidence>
<dbReference type="InterPro" id="IPR022270">
    <property type="entry name" value="Blh_diox"/>
</dbReference>
<feature type="transmembrane region" description="Helical" evidence="1">
    <location>
        <begin position="160"/>
        <end position="185"/>
    </location>
</feature>
<dbReference type="Pfam" id="PF15461">
    <property type="entry name" value="BCD"/>
    <property type="match status" value="1"/>
</dbReference>
<gene>
    <name evidence="2" type="ORF">GRI48_04670</name>
</gene>
<feature type="transmembrane region" description="Helical" evidence="1">
    <location>
        <begin position="128"/>
        <end position="148"/>
    </location>
</feature>
<feature type="transmembrane region" description="Helical" evidence="1">
    <location>
        <begin position="87"/>
        <end position="107"/>
    </location>
</feature>
<dbReference type="RefSeq" id="WP_160672105.1">
    <property type="nucleotide sequence ID" value="NZ_WTYN01000001.1"/>
</dbReference>
<evidence type="ECO:0008006" key="4">
    <source>
        <dbReference type="Google" id="ProtNLM"/>
    </source>
</evidence>
<evidence type="ECO:0000313" key="3">
    <source>
        <dbReference type="Proteomes" id="UP000445582"/>
    </source>
</evidence>
<keyword evidence="3" id="KW-1185">Reference proteome</keyword>
<dbReference type="AlphaFoldDB" id="A0A844YEC6"/>
<organism evidence="2 3">
    <name type="scientific">Qipengyuania oceanensis</name>
    <dbReference type="NCBI Taxonomy" id="1463597"/>
    <lineage>
        <taxon>Bacteria</taxon>
        <taxon>Pseudomonadati</taxon>
        <taxon>Pseudomonadota</taxon>
        <taxon>Alphaproteobacteria</taxon>
        <taxon>Sphingomonadales</taxon>
        <taxon>Erythrobacteraceae</taxon>
        <taxon>Qipengyuania</taxon>
    </lineage>
</organism>
<accession>A0A844YEC6</accession>
<comment type="caution">
    <text evidence="2">The sequence shown here is derived from an EMBL/GenBank/DDBJ whole genome shotgun (WGS) entry which is preliminary data.</text>
</comment>
<feature type="transmembrane region" description="Helical" evidence="1">
    <location>
        <begin position="224"/>
        <end position="243"/>
    </location>
</feature>
<proteinExistence type="predicted"/>
<name>A0A844YEC6_9SPHN</name>
<feature type="transmembrane region" description="Helical" evidence="1">
    <location>
        <begin position="45"/>
        <end position="75"/>
    </location>
</feature>
<evidence type="ECO:0000313" key="2">
    <source>
        <dbReference type="EMBL" id="MXO62302.1"/>
    </source>
</evidence>
<keyword evidence="1" id="KW-1133">Transmembrane helix</keyword>
<keyword evidence="1" id="KW-0812">Transmembrane</keyword>
<reference evidence="2 3" key="1">
    <citation type="submission" date="2019-12" db="EMBL/GenBank/DDBJ databases">
        <title>Genomic-based taxomic classification of the family Erythrobacteraceae.</title>
        <authorList>
            <person name="Xu L."/>
        </authorList>
    </citation>
    <scope>NUCLEOTIDE SEQUENCE [LARGE SCALE GENOMIC DNA]</scope>
    <source>
        <strain evidence="2 3">MCCC 1A09965</strain>
    </source>
</reference>
<dbReference type="EMBL" id="WTYN01000001">
    <property type="protein sequence ID" value="MXO62302.1"/>
    <property type="molecule type" value="Genomic_DNA"/>
</dbReference>
<dbReference type="GO" id="GO:0016702">
    <property type="term" value="F:oxidoreductase activity, acting on single donors with incorporation of molecular oxygen, incorporation of two atoms of oxygen"/>
    <property type="evidence" value="ECO:0007669"/>
    <property type="project" value="InterPro"/>
</dbReference>
<keyword evidence="1" id="KW-0472">Membrane</keyword>